<keyword evidence="3" id="KW-1185">Reference proteome</keyword>
<evidence type="ECO:0000259" key="1">
    <source>
        <dbReference type="PROSITE" id="PS50943"/>
    </source>
</evidence>
<dbReference type="InterPro" id="IPR010982">
    <property type="entry name" value="Lambda_DNA-bd_dom_sf"/>
</dbReference>
<organism evidence="2 3">
    <name type="scientific">Dactylosporangium maewongense</name>
    <dbReference type="NCBI Taxonomy" id="634393"/>
    <lineage>
        <taxon>Bacteria</taxon>
        <taxon>Bacillati</taxon>
        <taxon>Actinomycetota</taxon>
        <taxon>Actinomycetes</taxon>
        <taxon>Micromonosporales</taxon>
        <taxon>Micromonosporaceae</taxon>
        <taxon>Dactylosporangium</taxon>
    </lineage>
</organism>
<feature type="domain" description="HTH cro/C1-type" evidence="1">
    <location>
        <begin position="16"/>
        <end position="49"/>
    </location>
</feature>
<dbReference type="SUPFAM" id="SSF47413">
    <property type="entry name" value="lambda repressor-like DNA-binding domains"/>
    <property type="match status" value="1"/>
</dbReference>
<comment type="caution">
    <text evidence="2">The sequence shown here is derived from an EMBL/GenBank/DDBJ whole genome shotgun (WGS) entry which is preliminary data.</text>
</comment>
<dbReference type="SMART" id="SM00530">
    <property type="entry name" value="HTH_XRE"/>
    <property type="match status" value="1"/>
</dbReference>
<name>A0ABN1ZW97_9ACTN</name>
<dbReference type="Pfam" id="PF13560">
    <property type="entry name" value="HTH_31"/>
    <property type="match status" value="1"/>
</dbReference>
<dbReference type="Proteomes" id="UP001501470">
    <property type="component" value="Unassembled WGS sequence"/>
</dbReference>
<accession>A0ABN1ZW97</accession>
<dbReference type="Gene3D" id="1.10.260.40">
    <property type="entry name" value="lambda repressor-like DNA-binding domains"/>
    <property type="match status" value="1"/>
</dbReference>
<evidence type="ECO:0000313" key="2">
    <source>
        <dbReference type="EMBL" id="GAA1505722.1"/>
    </source>
</evidence>
<proteinExistence type="predicted"/>
<dbReference type="CDD" id="cd00093">
    <property type="entry name" value="HTH_XRE"/>
    <property type="match status" value="1"/>
</dbReference>
<dbReference type="EMBL" id="BAAAQD010000002">
    <property type="protein sequence ID" value="GAA1505722.1"/>
    <property type="molecule type" value="Genomic_DNA"/>
</dbReference>
<evidence type="ECO:0000313" key="3">
    <source>
        <dbReference type="Proteomes" id="UP001501470"/>
    </source>
</evidence>
<protein>
    <submittedName>
        <fullName evidence="2">Helix-turn-helix domain-containing protein</fullName>
    </submittedName>
</protein>
<dbReference type="RefSeq" id="WP_344501431.1">
    <property type="nucleotide sequence ID" value="NZ_BAAAQD010000002.1"/>
</dbReference>
<reference evidence="2 3" key="1">
    <citation type="journal article" date="2019" name="Int. J. Syst. Evol. Microbiol.">
        <title>The Global Catalogue of Microorganisms (GCM) 10K type strain sequencing project: providing services to taxonomists for standard genome sequencing and annotation.</title>
        <authorList>
            <consortium name="The Broad Institute Genomics Platform"/>
            <consortium name="The Broad Institute Genome Sequencing Center for Infectious Disease"/>
            <person name="Wu L."/>
            <person name="Ma J."/>
        </authorList>
    </citation>
    <scope>NUCLEOTIDE SEQUENCE [LARGE SCALE GENOMIC DNA]</scope>
    <source>
        <strain evidence="2 3">JCM 15933</strain>
    </source>
</reference>
<dbReference type="InterPro" id="IPR001387">
    <property type="entry name" value="Cro/C1-type_HTH"/>
</dbReference>
<gene>
    <name evidence="2" type="ORF">GCM10009827_019270</name>
</gene>
<sequence>MAAPTSNAKARLAARLKSLRTDVGGAGITQGQLAKALGVSPPLISSWESPGKPDLPPTARINAYARLFCTPRSFAAGRAKLIGEDDLDRDEQARRRELEEELLALRDAANGTSGGARPVRPADEELRRLHSGPLFFADGRPITIACARLPPEFRRNMPYVDPAEPDYTESYTYADLDTLLELHGHLRAANPLSQVRVRADDALSADDLTTHLVVLGGVDWNFLTRTLLTRLDVPVTQHDRLGDDETGAAFQVSAGDDTHVFAPTLVDGQLVEDVAHFYRAPNPYNRLRTVTIFNGMFARGTYGAVRSLTDARFRDRNGGYLATRFAQRDTFSILTTVQIVRGEVLTPDWTAPESRLHEWPPEGR</sequence>
<dbReference type="PROSITE" id="PS50943">
    <property type="entry name" value="HTH_CROC1"/>
    <property type="match status" value="1"/>
</dbReference>